<dbReference type="Pfam" id="PF03959">
    <property type="entry name" value="FSH1"/>
    <property type="match status" value="1"/>
</dbReference>
<dbReference type="InterPro" id="IPR050593">
    <property type="entry name" value="LovG"/>
</dbReference>
<dbReference type="InterPro" id="IPR005645">
    <property type="entry name" value="FSH-like_dom"/>
</dbReference>
<reference evidence="5 6" key="1">
    <citation type="submission" date="2022-12" db="EMBL/GenBank/DDBJ databases">
        <title>Genomic features and morphological characterization of a novel Knufia sp. strain isolated from spacecraft assembly facility.</title>
        <authorList>
            <person name="Teixeira M."/>
            <person name="Chander A.M."/>
            <person name="Stajich J.E."/>
            <person name="Venkateswaran K."/>
        </authorList>
    </citation>
    <scope>NUCLEOTIDE SEQUENCE [LARGE SCALE GENOMIC DNA]</scope>
    <source>
        <strain evidence="5 6">FJI-L2-BK-P2</strain>
    </source>
</reference>
<feature type="compositionally biased region" description="Polar residues" evidence="3">
    <location>
        <begin position="1"/>
        <end position="38"/>
    </location>
</feature>
<dbReference type="Gene3D" id="3.40.50.1820">
    <property type="entry name" value="alpha/beta hydrolase"/>
    <property type="match status" value="1"/>
</dbReference>
<feature type="region of interest" description="Disordered" evidence="3">
    <location>
        <begin position="1"/>
        <end position="40"/>
    </location>
</feature>
<dbReference type="Proteomes" id="UP001316803">
    <property type="component" value="Unassembled WGS sequence"/>
</dbReference>
<dbReference type="GO" id="GO:0005737">
    <property type="term" value="C:cytoplasm"/>
    <property type="evidence" value="ECO:0007669"/>
    <property type="project" value="TreeGrafter"/>
</dbReference>
<dbReference type="GO" id="GO:0016787">
    <property type="term" value="F:hydrolase activity"/>
    <property type="evidence" value="ECO:0007669"/>
    <property type="project" value="UniProtKB-KW"/>
</dbReference>
<accession>A0AAN8I2K3</accession>
<sequence length="288" mass="30966">MSAPTKSQLLGTTPSASNQPSPSISRAATPTNTSSGPTHDSAGNLLPAILCLHGGGSNATVFKIQSRRLIWALQSQFRFVFAQAPLEGTPGFGMLPVFASCAPFYRWVERRFKIGESEVEQTPVEEVEALDGILMRVMEENGGVGSFAGVMGFSQGARLVPGLLLRQLIEQKTKLGGSQWKLKFGVMVGGPYPPIAVHEGVKKEDYELLRGIPTVHAWGRDDHVKSGCEVLWEACGGREGDVCFQMEFEGGHHMPLKDGEARDLCDLVMAAWFAGGGTRAVGAEGETY</sequence>
<organism evidence="5 6">
    <name type="scientific">Knufia fluminis</name>
    <dbReference type="NCBI Taxonomy" id="191047"/>
    <lineage>
        <taxon>Eukaryota</taxon>
        <taxon>Fungi</taxon>
        <taxon>Dikarya</taxon>
        <taxon>Ascomycota</taxon>
        <taxon>Pezizomycotina</taxon>
        <taxon>Eurotiomycetes</taxon>
        <taxon>Chaetothyriomycetidae</taxon>
        <taxon>Chaetothyriales</taxon>
        <taxon>Trichomeriaceae</taxon>
        <taxon>Knufia</taxon>
    </lineage>
</organism>
<dbReference type="PANTHER" id="PTHR48070">
    <property type="entry name" value="ESTERASE OVCA2"/>
    <property type="match status" value="1"/>
</dbReference>
<comment type="similarity">
    <text evidence="1">Belongs to the LovG family.</text>
</comment>
<keyword evidence="2" id="KW-0378">Hydrolase</keyword>
<evidence type="ECO:0000256" key="1">
    <source>
        <dbReference type="ARBA" id="ARBA00005863"/>
    </source>
</evidence>
<feature type="domain" description="Serine hydrolase" evidence="4">
    <location>
        <begin position="48"/>
        <end position="258"/>
    </location>
</feature>
<keyword evidence="6" id="KW-1185">Reference proteome</keyword>
<comment type="caution">
    <text evidence="5">The sequence shown here is derived from an EMBL/GenBank/DDBJ whole genome shotgun (WGS) entry which is preliminary data.</text>
</comment>
<gene>
    <name evidence="5" type="ORF">OHC33_007478</name>
</gene>
<dbReference type="PANTHER" id="PTHR48070:SF3">
    <property type="entry name" value="ESTERASE DBAE-RELATED"/>
    <property type="match status" value="1"/>
</dbReference>
<evidence type="ECO:0000256" key="2">
    <source>
        <dbReference type="ARBA" id="ARBA00022801"/>
    </source>
</evidence>
<evidence type="ECO:0000259" key="4">
    <source>
        <dbReference type="Pfam" id="PF03959"/>
    </source>
</evidence>
<evidence type="ECO:0000313" key="5">
    <source>
        <dbReference type="EMBL" id="KAK5951422.1"/>
    </source>
</evidence>
<dbReference type="EMBL" id="JAKLMC020000020">
    <property type="protein sequence ID" value="KAK5951422.1"/>
    <property type="molecule type" value="Genomic_DNA"/>
</dbReference>
<dbReference type="GO" id="GO:0005634">
    <property type="term" value="C:nucleus"/>
    <property type="evidence" value="ECO:0007669"/>
    <property type="project" value="TreeGrafter"/>
</dbReference>
<dbReference type="AlphaFoldDB" id="A0AAN8I2K3"/>
<name>A0AAN8I2K3_9EURO</name>
<dbReference type="SUPFAM" id="SSF53474">
    <property type="entry name" value="alpha/beta-Hydrolases"/>
    <property type="match status" value="1"/>
</dbReference>
<evidence type="ECO:0000313" key="6">
    <source>
        <dbReference type="Proteomes" id="UP001316803"/>
    </source>
</evidence>
<protein>
    <recommendedName>
        <fullName evidence="4">Serine hydrolase domain-containing protein</fullName>
    </recommendedName>
</protein>
<evidence type="ECO:0000256" key="3">
    <source>
        <dbReference type="SAM" id="MobiDB-lite"/>
    </source>
</evidence>
<dbReference type="InterPro" id="IPR029058">
    <property type="entry name" value="AB_hydrolase_fold"/>
</dbReference>
<dbReference type="GO" id="GO:0044550">
    <property type="term" value="P:secondary metabolite biosynthetic process"/>
    <property type="evidence" value="ECO:0007669"/>
    <property type="project" value="TreeGrafter"/>
</dbReference>
<proteinExistence type="inferred from homology"/>